<dbReference type="EMBL" id="QYYH01000049">
    <property type="protein sequence ID" value="RJY16362.1"/>
    <property type="molecule type" value="Genomic_DNA"/>
</dbReference>
<dbReference type="InterPro" id="IPR027909">
    <property type="entry name" value="DUF4447"/>
</dbReference>
<dbReference type="Pfam" id="PF14590">
    <property type="entry name" value="DUF4447"/>
    <property type="match status" value="1"/>
</dbReference>
<reference evidence="1 2" key="1">
    <citation type="submission" date="2018-09" db="EMBL/GenBank/DDBJ databases">
        <title>Phylogeny of the Shewanellaceae, and recommendation for two new genera, Pseudoshewanella and Parashewanella.</title>
        <authorList>
            <person name="Wang G."/>
        </authorList>
    </citation>
    <scope>NUCLEOTIDE SEQUENCE [LARGE SCALE GENOMIC DNA]</scope>
    <source>
        <strain evidence="1 2">KCTC 22492</strain>
    </source>
</reference>
<evidence type="ECO:0000313" key="1">
    <source>
        <dbReference type="EMBL" id="RJY16362.1"/>
    </source>
</evidence>
<dbReference type="AlphaFoldDB" id="A0A3A6TKM4"/>
<dbReference type="OrthoDB" id="6269805at2"/>
<organism evidence="1 2">
    <name type="scientific">Parashewanella spongiae</name>
    <dbReference type="NCBI Taxonomy" id="342950"/>
    <lineage>
        <taxon>Bacteria</taxon>
        <taxon>Pseudomonadati</taxon>
        <taxon>Pseudomonadota</taxon>
        <taxon>Gammaproteobacteria</taxon>
        <taxon>Alteromonadales</taxon>
        <taxon>Shewanellaceae</taxon>
        <taxon>Parashewanella</taxon>
    </lineage>
</organism>
<accession>A0A3A6TKM4</accession>
<evidence type="ECO:0000313" key="2">
    <source>
        <dbReference type="Proteomes" id="UP000273022"/>
    </source>
</evidence>
<name>A0A3A6TKM4_9GAMM</name>
<keyword evidence="2" id="KW-1185">Reference proteome</keyword>
<comment type="caution">
    <text evidence="1">The sequence shown here is derived from an EMBL/GenBank/DDBJ whole genome shotgun (WGS) entry which is preliminary data.</text>
</comment>
<sequence length="167" mass="18762">MSKFAPLNALETQALRLSLGLSQAQIAALTKHSEADVVAWEEGTQALPQQAEKLLLELDDVIEMQVLNTCDGIEALFKKEPKRRLAFVVYPSQALYQQYNPEFLSSQPLTELYTTAAWRIKKECKLVLEVDVSLVALDAESYKAYRADNGLSESRESRAKWAADQLK</sequence>
<protein>
    <submittedName>
        <fullName evidence="1">DUF4447 domain-containing protein</fullName>
    </submittedName>
</protein>
<dbReference type="InterPro" id="IPR010982">
    <property type="entry name" value="Lambda_DNA-bd_dom_sf"/>
</dbReference>
<gene>
    <name evidence="1" type="ORF">D5R81_09445</name>
</gene>
<proteinExistence type="predicted"/>
<dbReference type="Gene3D" id="1.10.3100.10">
    <property type="entry name" value="Putative cytoplasmic protein"/>
    <property type="match status" value="1"/>
</dbReference>
<dbReference type="InterPro" id="IPR027910">
    <property type="entry name" value="YdiL_sf"/>
</dbReference>
<dbReference type="SUPFAM" id="SSF47413">
    <property type="entry name" value="lambda repressor-like DNA-binding domains"/>
    <property type="match status" value="1"/>
</dbReference>
<dbReference type="RefSeq" id="WP_121853396.1">
    <property type="nucleotide sequence ID" value="NZ_CP037952.1"/>
</dbReference>
<dbReference type="Proteomes" id="UP000273022">
    <property type="component" value="Unassembled WGS sequence"/>
</dbReference>
<dbReference type="GO" id="GO:0003677">
    <property type="term" value="F:DNA binding"/>
    <property type="evidence" value="ECO:0007669"/>
    <property type="project" value="InterPro"/>
</dbReference>